<evidence type="ECO:0000313" key="4">
    <source>
        <dbReference type="Proteomes" id="UP001152797"/>
    </source>
</evidence>
<keyword evidence="1" id="KW-0812">Transmembrane</keyword>
<sequence>MRHLAQAKGLEFGIARTPFHDMYQQYLLRLSFLQRQIEYWMDWYERRKNLILGGTLETQNFALLLVLVLLVVAWLLPTRFLCLA</sequence>
<evidence type="ECO:0000256" key="1">
    <source>
        <dbReference type="SAM" id="Phobius"/>
    </source>
</evidence>
<dbReference type="GO" id="GO:0016757">
    <property type="term" value="F:glycosyltransferase activity"/>
    <property type="evidence" value="ECO:0007669"/>
    <property type="project" value="UniProtKB-KW"/>
</dbReference>
<gene>
    <name evidence="2" type="ORF">C1SCF055_LOCUS11777</name>
</gene>
<keyword evidence="3" id="KW-0328">Glycosyltransferase</keyword>
<evidence type="ECO:0000313" key="3">
    <source>
        <dbReference type="EMBL" id="CAL4771542.1"/>
    </source>
</evidence>
<organism evidence="2">
    <name type="scientific">Cladocopium goreaui</name>
    <dbReference type="NCBI Taxonomy" id="2562237"/>
    <lineage>
        <taxon>Eukaryota</taxon>
        <taxon>Sar</taxon>
        <taxon>Alveolata</taxon>
        <taxon>Dinophyceae</taxon>
        <taxon>Suessiales</taxon>
        <taxon>Symbiodiniaceae</taxon>
        <taxon>Cladocopium</taxon>
    </lineage>
</organism>
<reference evidence="3 4" key="2">
    <citation type="submission" date="2024-05" db="EMBL/GenBank/DDBJ databases">
        <authorList>
            <person name="Chen Y."/>
            <person name="Shah S."/>
            <person name="Dougan E. K."/>
            <person name="Thang M."/>
            <person name="Chan C."/>
        </authorList>
    </citation>
    <scope>NUCLEOTIDE SEQUENCE [LARGE SCALE GENOMIC DNA]</scope>
</reference>
<keyword evidence="1" id="KW-0472">Membrane</keyword>
<dbReference type="AlphaFoldDB" id="A0A9P1FRL1"/>
<dbReference type="EMBL" id="CAMXCT010000871">
    <property type="protein sequence ID" value="CAI3984230.1"/>
    <property type="molecule type" value="Genomic_DNA"/>
</dbReference>
<protein>
    <submittedName>
        <fullName evidence="3">Phosphoribosyltransferase C-terminal domain-containing protein</fullName>
    </submittedName>
</protein>
<keyword evidence="4" id="KW-1185">Reference proteome</keyword>
<dbReference type="EMBL" id="CAMXCT030000871">
    <property type="protein sequence ID" value="CAL4771542.1"/>
    <property type="molecule type" value="Genomic_DNA"/>
</dbReference>
<name>A0A9P1FRL1_9DINO</name>
<feature type="transmembrane region" description="Helical" evidence="1">
    <location>
        <begin position="61"/>
        <end position="82"/>
    </location>
</feature>
<dbReference type="OrthoDB" id="439865at2759"/>
<keyword evidence="1" id="KW-1133">Transmembrane helix</keyword>
<dbReference type="Proteomes" id="UP001152797">
    <property type="component" value="Unassembled WGS sequence"/>
</dbReference>
<reference evidence="2" key="1">
    <citation type="submission" date="2022-10" db="EMBL/GenBank/DDBJ databases">
        <authorList>
            <person name="Chen Y."/>
            <person name="Dougan E. K."/>
            <person name="Chan C."/>
            <person name="Rhodes N."/>
            <person name="Thang M."/>
        </authorList>
    </citation>
    <scope>NUCLEOTIDE SEQUENCE</scope>
</reference>
<evidence type="ECO:0000313" key="2">
    <source>
        <dbReference type="EMBL" id="CAI3984230.1"/>
    </source>
</evidence>
<proteinExistence type="predicted"/>
<keyword evidence="3" id="KW-0808">Transferase</keyword>
<feature type="non-terminal residue" evidence="2">
    <location>
        <position position="84"/>
    </location>
</feature>
<comment type="caution">
    <text evidence="2">The sequence shown here is derived from an EMBL/GenBank/DDBJ whole genome shotgun (WGS) entry which is preliminary data.</text>
</comment>
<accession>A0A9P1FRL1</accession>
<dbReference type="EMBL" id="CAMXCT020000871">
    <property type="protein sequence ID" value="CAL1137605.1"/>
    <property type="molecule type" value="Genomic_DNA"/>
</dbReference>